<accession>A0ABR4NK37</accession>
<sequence>MLRELRVFDPTKEPYLTFMSRPGFLDDRGRIMVLEYLRTGEVPKRCRWPRFGKGVRSAEPKGEAEQK</sequence>
<proteinExistence type="predicted"/>
<name>A0ABR4NK37_9FUNG</name>
<gene>
    <name evidence="1" type="ORF">HK105_200733</name>
</gene>
<evidence type="ECO:0000313" key="2">
    <source>
        <dbReference type="Proteomes" id="UP001527925"/>
    </source>
</evidence>
<comment type="caution">
    <text evidence="1">The sequence shown here is derived from an EMBL/GenBank/DDBJ whole genome shotgun (WGS) entry which is preliminary data.</text>
</comment>
<protein>
    <submittedName>
        <fullName evidence="1">Uncharacterized protein</fullName>
    </submittedName>
</protein>
<evidence type="ECO:0000313" key="1">
    <source>
        <dbReference type="EMBL" id="KAL2919816.1"/>
    </source>
</evidence>
<dbReference type="Proteomes" id="UP001527925">
    <property type="component" value="Unassembled WGS sequence"/>
</dbReference>
<dbReference type="EMBL" id="JADGIZ020000002">
    <property type="protein sequence ID" value="KAL2919816.1"/>
    <property type="molecule type" value="Genomic_DNA"/>
</dbReference>
<keyword evidence="2" id="KW-1185">Reference proteome</keyword>
<reference evidence="1 2" key="1">
    <citation type="submission" date="2023-09" db="EMBL/GenBank/DDBJ databases">
        <title>Pangenome analysis of Batrachochytrium dendrobatidis and related Chytrids.</title>
        <authorList>
            <person name="Yacoub M.N."/>
            <person name="Stajich J.E."/>
            <person name="James T.Y."/>
        </authorList>
    </citation>
    <scope>NUCLEOTIDE SEQUENCE [LARGE SCALE GENOMIC DNA]</scope>
    <source>
        <strain evidence="1 2">JEL0888</strain>
    </source>
</reference>
<organism evidence="1 2">
    <name type="scientific">Polyrhizophydium stewartii</name>
    <dbReference type="NCBI Taxonomy" id="2732419"/>
    <lineage>
        <taxon>Eukaryota</taxon>
        <taxon>Fungi</taxon>
        <taxon>Fungi incertae sedis</taxon>
        <taxon>Chytridiomycota</taxon>
        <taxon>Chytridiomycota incertae sedis</taxon>
        <taxon>Chytridiomycetes</taxon>
        <taxon>Rhizophydiales</taxon>
        <taxon>Rhizophydiales incertae sedis</taxon>
        <taxon>Polyrhizophydium</taxon>
    </lineage>
</organism>